<accession>B0WEV9</accession>
<organism>
    <name type="scientific">Culex quinquefasciatus</name>
    <name type="common">Southern house mosquito</name>
    <name type="synonym">Culex pungens</name>
    <dbReference type="NCBI Taxonomy" id="7176"/>
    <lineage>
        <taxon>Eukaryota</taxon>
        <taxon>Metazoa</taxon>
        <taxon>Ecdysozoa</taxon>
        <taxon>Arthropoda</taxon>
        <taxon>Hexapoda</taxon>
        <taxon>Insecta</taxon>
        <taxon>Pterygota</taxon>
        <taxon>Neoptera</taxon>
        <taxon>Endopterygota</taxon>
        <taxon>Diptera</taxon>
        <taxon>Nematocera</taxon>
        <taxon>Culicoidea</taxon>
        <taxon>Culicidae</taxon>
        <taxon>Culicinae</taxon>
        <taxon>Culicini</taxon>
        <taxon>Culex</taxon>
        <taxon>Culex</taxon>
    </lineage>
</organism>
<reference evidence="7" key="1">
    <citation type="submission" date="2007-03" db="EMBL/GenBank/DDBJ databases">
        <title>Annotation of Culex pipiens quinquefasciatus.</title>
        <authorList>
            <consortium name="The Broad Institute Genome Sequencing Platform"/>
            <person name="Atkinson P.W."/>
            <person name="Hemingway J."/>
            <person name="Christensen B.M."/>
            <person name="Higgs S."/>
            <person name="Kodira C."/>
            <person name="Hannick L."/>
            <person name="Megy K."/>
            <person name="O'Leary S."/>
            <person name="Pearson M."/>
            <person name="Haas B.J."/>
            <person name="Mauceli E."/>
            <person name="Wortman J.R."/>
            <person name="Lee N.H."/>
            <person name="Guigo R."/>
            <person name="Stanke M."/>
            <person name="Alvarado L."/>
            <person name="Amedeo P."/>
            <person name="Antoine C.H."/>
            <person name="Arensburger P."/>
            <person name="Bidwell S.L."/>
            <person name="Crawford M."/>
            <person name="Camaro F."/>
            <person name="Devon K."/>
            <person name="Engels R."/>
            <person name="Hammond M."/>
            <person name="Howarth C."/>
            <person name="Koehrsen M."/>
            <person name="Lawson D."/>
            <person name="Montgomery P."/>
            <person name="Nene V."/>
            <person name="Nusbaum C."/>
            <person name="Puiu D."/>
            <person name="Romero-Severson J."/>
            <person name="Severson D.W."/>
            <person name="Shumway M."/>
            <person name="Sisk P."/>
            <person name="Stolte C."/>
            <person name="Zeng Q."/>
            <person name="Eisenstadt E."/>
            <person name="Fraser-Liggett C."/>
            <person name="Strausberg R."/>
            <person name="Galagan J."/>
            <person name="Birren B."/>
            <person name="Collins F.H."/>
        </authorList>
    </citation>
    <scope>NUCLEOTIDE SEQUENCE [LARGE SCALE GENOMIC DNA]</scope>
    <source>
        <strain evidence="7">JHB</strain>
    </source>
</reference>
<keyword evidence="9" id="KW-1185">Reference proteome</keyword>
<dbReference type="SUPFAM" id="SSF53474">
    <property type="entry name" value="alpha/beta-Hydrolases"/>
    <property type="match status" value="1"/>
</dbReference>
<dbReference type="InterPro" id="IPR002018">
    <property type="entry name" value="CarbesteraseB"/>
</dbReference>
<dbReference type="STRING" id="7176.B0WEV9"/>
<dbReference type="PANTHER" id="PTHR43142:SF1">
    <property type="entry name" value="CARBOXYLIC ESTER HYDROLASE"/>
    <property type="match status" value="1"/>
</dbReference>
<dbReference type="ESTHER" id="culqu-b0wev9">
    <property type="family name" value="Carb_B_Arthropoda"/>
</dbReference>
<dbReference type="VEuPathDB" id="VectorBase:CPIJ005694"/>
<name>B0WEV9_CULQU</name>
<dbReference type="EnsemblMetazoa" id="CPIJ005694-RA">
    <property type="protein sequence ID" value="CPIJ005694-PA"/>
    <property type="gene ID" value="CPIJ005694"/>
</dbReference>
<dbReference type="OMA" id="FYLGHRA"/>
<reference evidence="8" key="2">
    <citation type="submission" date="2021-02" db="UniProtKB">
        <authorList>
            <consortium name="EnsemblMetazoa"/>
        </authorList>
    </citation>
    <scope>IDENTIFICATION</scope>
    <source>
        <strain evidence="8">JHB</strain>
    </source>
</reference>
<dbReference type="OrthoDB" id="19653at2759"/>
<evidence type="ECO:0000313" key="8">
    <source>
        <dbReference type="EnsemblMetazoa" id="CPIJ005694-PA"/>
    </source>
</evidence>
<evidence type="ECO:0000313" key="7">
    <source>
        <dbReference type="EMBL" id="EDS45871.1"/>
    </source>
</evidence>
<keyword evidence="2" id="KW-0719">Serine esterase</keyword>
<dbReference type="InterPro" id="IPR029058">
    <property type="entry name" value="AB_hydrolase_fold"/>
</dbReference>
<dbReference type="InParanoid" id="B0WEV9"/>
<protein>
    <recommendedName>
        <fullName evidence="5">carboxylesterase</fullName>
        <ecNumber evidence="5">3.1.1.1</ecNumber>
    </recommendedName>
</protein>
<dbReference type="Gene3D" id="3.40.50.1820">
    <property type="entry name" value="alpha/beta hydrolase"/>
    <property type="match status" value="1"/>
</dbReference>
<evidence type="ECO:0000256" key="2">
    <source>
        <dbReference type="ARBA" id="ARBA00022487"/>
    </source>
</evidence>
<keyword evidence="3" id="KW-0378">Hydrolase</keyword>
<dbReference type="VEuPathDB" id="VectorBase:CQUJHB017741"/>
<evidence type="ECO:0000256" key="4">
    <source>
        <dbReference type="ARBA" id="ARBA00023180"/>
    </source>
</evidence>
<dbReference type="HOGENOM" id="CLU_006586_13_2_1"/>
<dbReference type="GO" id="GO:0106435">
    <property type="term" value="F:carboxylesterase activity"/>
    <property type="evidence" value="ECO:0007669"/>
    <property type="project" value="UniProtKB-EC"/>
</dbReference>
<dbReference type="KEGG" id="cqu:CpipJ_CPIJ005694"/>
<gene>
    <name evidence="8" type="primary">6037318</name>
    <name evidence="7" type="ORF">CpipJ_CPIJ005694</name>
</gene>
<sequence>MWETILIGLKLVCTMIWFNIWNWMVGFWPGLQRPVVEVRQGRVRGITSVLPNGGSYHFFKGIPYAKPPTGRLRFQSPAPLQRFNQPVLNCSVEKAGFIRPCMFSSWFTEGSEDGLFLSVYTPGLPVNDLVKYPVMVFVHGGGFRTGTASEYFYDPKYLVQRGVVVVIMSYRLGPLGFLSMPSVGISGNAGLKDQRLALEWVQENIHQFGGDAQNVTFFGQSAGSMSVYLHYLSPKSRQYFQRAICMSGVMCTESDFQVEPEEKARKLARLLGYQGTSDNDVLETLLKASARSLIRLQNHVASQQEEGDPLQFLFRPVIEQDVFKDAIITQSPERILKSFDTLRLPIMLGTVCSEGVLAFVENKNNLSKYNKHVSWLVPRFMEIWDEIERKTIGDRIKQFYLGNQDIGSDTTNETCNLMTDLTFSVMSNLSSELIAKYQPNVKQYCYLFSFIGRCNITKTVLNVKNVDGAAHTDDIFNLFGTKVLPHVLPDSDEYKMREIFATLLTNFAKFDDPTPNDALLGFKWTPNAPVHRGSEPFGMDCAELCLPPRMIRNPNQGRKEFWRNLLRKHTGLL</sequence>
<proteinExistence type="inferred from homology"/>
<comment type="similarity">
    <text evidence="1">Belongs to the type-B carboxylesterase/lipase family.</text>
</comment>
<dbReference type="Pfam" id="PF00135">
    <property type="entry name" value="COesterase"/>
    <property type="match status" value="1"/>
</dbReference>
<dbReference type="EMBL" id="DS231911">
    <property type="protein sequence ID" value="EDS45871.1"/>
    <property type="molecule type" value="Genomic_DNA"/>
</dbReference>
<evidence type="ECO:0000259" key="6">
    <source>
        <dbReference type="Pfam" id="PF00135"/>
    </source>
</evidence>
<evidence type="ECO:0000313" key="9">
    <source>
        <dbReference type="Proteomes" id="UP000002320"/>
    </source>
</evidence>
<dbReference type="eggNOG" id="KOG1516">
    <property type="taxonomic scope" value="Eukaryota"/>
</dbReference>
<feature type="domain" description="Carboxylesterase type B" evidence="6">
    <location>
        <begin position="33"/>
        <end position="524"/>
    </location>
</feature>
<dbReference type="PANTHER" id="PTHR43142">
    <property type="entry name" value="CARBOXYLIC ESTER HYDROLASE"/>
    <property type="match status" value="1"/>
</dbReference>
<keyword evidence="4" id="KW-0325">Glycoprotein</keyword>
<evidence type="ECO:0000256" key="1">
    <source>
        <dbReference type="ARBA" id="ARBA00005964"/>
    </source>
</evidence>
<dbReference type="AlphaFoldDB" id="B0WEV9"/>
<evidence type="ECO:0000256" key="5">
    <source>
        <dbReference type="ARBA" id="ARBA00039155"/>
    </source>
</evidence>
<dbReference type="Proteomes" id="UP000002320">
    <property type="component" value="Unassembled WGS sequence"/>
</dbReference>
<evidence type="ECO:0000256" key="3">
    <source>
        <dbReference type="ARBA" id="ARBA00022801"/>
    </source>
</evidence>
<dbReference type="EC" id="3.1.1.1" evidence="5"/>